<dbReference type="SMART" id="SM00702">
    <property type="entry name" value="P4Hc"/>
    <property type="match status" value="1"/>
</dbReference>
<evidence type="ECO:0000256" key="1">
    <source>
        <dbReference type="ARBA" id="ARBA00001961"/>
    </source>
</evidence>
<feature type="domain" description="Fe2OG dioxygenase" evidence="6">
    <location>
        <begin position="201"/>
        <end position="320"/>
    </location>
</feature>
<keyword evidence="2" id="KW-0479">Metal-binding</keyword>
<comment type="cofactor">
    <cofactor evidence="1">
        <name>L-ascorbate</name>
        <dbReference type="ChEBI" id="CHEBI:38290"/>
    </cofactor>
</comment>
<evidence type="ECO:0000256" key="4">
    <source>
        <dbReference type="ARBA" id="ARBA00023002"/>
    </source>
</evidence>
<evidence type="ECO:0000313" key="7">
    <source>
        <dbReference type="EMBL" id="KAE8422906.1"/>
    </source>
</evidence>
<dbReference type="Pfam" id="PF13640">
    <property type="entry name" value="2OG-FeII_Oxy_3"/>
    <property type="match status" value="1"/>
</dbReference>
<dbReference type="InterPro" id="IPR006620">
    <property type="entry name" value="Pro_4_hyd_alph"/>
</dbReference>
<dbReference type="PANTHER" id="PTHR10869">
    <property type="entry name" value="PROLYL 4-HYDROXYLASE ALPHA SUBUNIT"/>
    <property type="match status" value="1"/>
</dbReference>
<keyword evidence="4" id="KW-0560">Oxidoreductase</keyword>
<evidence type="ECO:0000313" key="8">
    <source>
        <dbReference type="Proteomes" id="UP000325395"/>
    </source>
</evidence>
<dbReference type="EMBL" id="ML735691">
    <property type="protein sequence ID" value="KAE8422906.1"/>
    <property type="molecule type" value="Genomic_DNA"/>
</dbReference>
<protein>
    <recommendedName>
        <fullName evidence="6">Fe2OG dioxygenase domain-containing protein</fullName>
    </recommendedName>
</protein>
<keyword evidence="5" id="KW-0408">Iron</keyword>
<evidence type="ECO:0000256" key="5">
    <source>
        <dbReference type="ARBA" id="ARBA00023004"/>
    </source>
</evidence>
<dbReference type="InterPro" id="IPR044862">
    <property type="entry name" value="Pro_4_hyd_alph_FE2OG_OXY"/>
</dbReference>
<name>A0ABQ6X0R3_9EURO</name>
<dbReference type="Proteomes" id="UP000325395">
    <property type="component" value="Unassembled WGS sequence"/>
</dbReference>
<reference evidence="7 8" key="1">
    <citation type="submission" date="2019-04" db="EMBL/GenBank/DDBJ databases">
        <authorList>
            <consortium name="DOE Joint Genome Institute"/>
            <person name="Mondo S."/>
            <person name="Kjaerbolling I."/>
            <person name="Vesth T."/>
            <person name="Frisvad J.C."/>
            <person name="Nybo J.L."/>
            <person name="Theobald S."/>
            <person name="Kildgaard S."/>
            <person name="Isbrandt T."/>
            <person name="Kuo A."/>
            <person name="Sato A."/>
            <person name="Lyhne E.K."/>
            <person name="Kogle M.E."/>
            <person name="Wiebenga A."/>
            <person name="Kun R.S."/>
            <person name="Lubbers R.J."/>
            <person name="Makela M.R."/>
            <person name="Barry K."/>
            <person name="Chovatia M."/>
            <person name="Clum A."/>
            <person name="Daum C."/>
            <person name="Haridas S."/>
            <person name="He G."/>
            <person name="LaButti K."/>
            <person name="Lipzen A."/>
            <person name="Riley R."/>
            <person name="Salamov A."/>
            <person name="Simmons B.A."/>
            <person name="Magnuson J.K."/>
            <person name="Henrissat B."/>
            <person name="Mortensen U.H."/>
            <person name="Larsen T.O."/>
            <person name="Devries R.P."/>
            <person name="Grigoriev I.V."/>
            <person name="Machida M."/>
            <person name="Baker S.E."/>
            <person name="Andersen M.R."/>
            <person name="Cantor M.N."/>
            <person name="Hua S.X."/>
        </authorList>
    </citation>
    <scope>NUCLEOTIDE SEQUENCE [LARGE SCALE GENOMIC DNA]</scope>
    <source>
        <strain evidence="7 8">CBS 117616</strain>
    </source>
</reference>
<keyword evidence="3" id="KW-0223">Dioxygenase</keyword>
<gene>
    <name evidence="7" type="ORF">BDV36DRAFT_290723</name>
</gene>
<evidence type="ECO:0000256" key="3">
    <source>
        <dbReference type="ARBA" id="ARBA00022964"/>
    </source>
</evidence>
<evidence type="ECO:0000259" key="6">
    <source>
        <dbReference type="PROSITE" id="PS51471"/>
    </source>
</evidence>
<dbReference type="Gene3D" id="2.60.120.620">
    <property type="entry name" value="q2cbj1_9rhob like domain"/>
    <property type="match status" value="1"/>
</dbReference>
<organism evidence="7 8">
    <name type="scientific">Aspergillus pseudocaelatus</name>
    <dbReference type="NCBI Taxonomy" id="1825620"/>
    <lineage>
        <taxon>Eukaryota</taxon>
        <taxon>Fungi</taxon>
        <taxon>Dikarya</taxon>
        <taxon>Ascomycota</taxon>
        <taxon>Pezizomycotina</taxon>
        <taxon>Eurotiomycetes</taxon>
        <taxon>Eurotiomycetidae</taxon>
        <taxon>Eurotiales</taxon>
        <taxon>Aspergillaceae</taxon>
        <taxon>Aspergillus</taxon>
        <taxon>Aspergillus subgen. Circumdati</taxon>
    </lineage>
</organism>
<dbReference type="InterPro" id="IPR045054">
    <property type="entry name" value="P4HA-like"/>
</dbReference>
<sequence>MSWAQFHSSIWNRKISQNVPTLVEVFFLFEGYLSPTPVIYSLSFKTPVYLSQSRRMFHFLICLLIALGQQSLAQNDGLGSMSSFGFDSTFDTAVPEDPTASMVFVEPDVSLQCPIQPYQSYLFSQNPPVVYVASFVNDAEARHLIQRSGPNFTPAFVYGSGQTQVDQSSRKSHTALPDRDDVVRCLEQRARNSQQWEPGMTIEAISVQRYEENGFFRHHYDAFGEAHKKDRKTTLNVFLQANCTGGGTHFPYLPRPDDERWCQFIDCDSDLPGVTFKPIAGNAVFWENIRPDGTVHPETLHAGMPVLSGTKIGMNIWTWTKDRRS</sequence>
<dbReference type="PANTHER" id="PTHR10869:SF246">
    <property type="entry name" value="TRANSMEMBRANE PROLYL 4-HYDROXYLASE"/>
    <property type="match status" value="1"/>
</dbReference>
<dbReference type="PROSITE" id="PS51471">
    <property type="entry name" value="FE2OG_OXY"/>
    <property type="match status" value="1"/>
</dbReference>
<keyword evidence="8" id="KW-1185">Reference proteome</keyword>
<evidence type="ECO:0000256" key="2">
    <source>
        <dbReference type="ARBA" id="ARBA00022723"/>
    </source>
</evidence>
<dbReference type="InterPro" id="IPR005123">
    <property type="entry name" value="Oxoglu/Fe-dep_dioxygenase_dom"/>
</dbReference>
<proteinExistence type="predicted"/>
<accession>A0ABQ6X0R3</accession>